<evidence type="ECO:0000313" key="2">
    <source>
        <dbReference type="Proteomes" id="UP000052023"/>
    </source>
</evidence>
<name>A0A0R3MPV5_9BRAD</name>
<dbReference type="EMBL" id="LLYA01000181">
    <property type="protein sequence ID" value="KRR20021.1"/>
    <property type="molecule type" value="Genomic_DNA"/>
</dbReference>
<reference evidence="1 2" key="1">
    <citation type="submission" date="2014-03" db="EMBL/GenBank/DDBJ databases">
        <title>Bradyrhizobium valentinum sp. nov., isolated from effective nodules of Lupinus mariae-josephae, a lupine endemic of basic-lime soils in Eastern Spain.</title>
        <authorList>
            <person name="Duran D."/>
            <person name="Rey L."/>
            <person name="Navarro A."/>
            <person name="Busquets A."/>
            <person name="Imperial J."/>
            <person name="Ruiz-Argueso T."/>
        </authorList>
    </citation>
    <scope>NUCLEOTIDE SEQUENCE [LARGE SCALE GENOMIC DNA]</scope>
    <source>
        <strain evidence="1 2">Ro19</strain>
    </source>
</reference>
<sequence length="67" mass="7677">MKKKRNRSRPALPLQERLKQLAFRAREKAESSPPGQERDRLIRAAVATESAAVIERWLTSPGLQRPK</sequence>
<proteinExistence type="predicted"/>
<keyword evidence="2" id="KW-1185">Reference proteome</keyword>
<dbReference type="AlphaFoldDB" id="A0A0R3MPV5"/>
<dbReference type="OrthoDB" id="8243173at2"/>
<evidence type="ECO:0000313" key="1">
    <source>
        <dbReference type="EMBL" id="KRR20021.1"/>
    </source>
</evidence>
<protein>
    <submittedName>
        <fullName evidence="1">Uncharacterized protein</fullName>
    </submittedName>
</protein>
<accession>A0A0R3MPV5</accession>
<comment type="caution">
    <text evidence="1">The sequence shown here is derived from an EMBL/GenBank/DDBJ whole genome shotgun (WGS) entry which is preliminary data.</text>
</comment>
<organism evidence="1 2">
    <name type="scientific">Bradyrhizobium retamae</name>
    <dbReference type="NCBI Taxonomy" id="1300035"/>
    <lineage>
        <taxon>Bacteria</taxon>
        <taxon>Pseudomonadati</taxon>
        <taxon>Pseudomonadota</taxon>
        <taxon>Alphaproteobacteria</taxon>
        <taxon>Hyphomicrobiales</taxon>
        <taxon>Nitrobacteraceae</taxon>
        <taxon>Bradyrhizobium</taxon>
    </lineage>
</organism>
<dbReference type="RefSeq" id="WP_057846448.1">
    <property type="nucleotide sequence ID" value="NZ_LLYA01000181.1"/>
</dbReference>
<dbReference type="Proteomes" id="UP000052023">
    <property type="component" value="Unassembled WGS sequence"/>
</dbReference>
<gene>
    <name evidence="1" type="ORF">CQ13_08855</name>
</gene>